<accession>A0A9P8LGZ9</accession>
<feature type="compositionally biased region" description="Polar residues" evidence="1">
    <location>
        <begin position="994"/>
        <end position="1003"/>
    </location>
</feature>
<feature type="compositionally biased region" description="Basic and acidic residues" evidence="1">
    <location>
        <begin position="500"/>
        <end position="517"/>
    </location>
</feature>
<feature type="compositionally biased region" description="Basic and acidic residues" evidence="1">
    <location>
        <begin position="546"/>
        <end position="564"/>
    </location>
</feature>
<feature type="compositionally biased region" description="Basic and acidic residues" evidence="1">
    <location>
        <begin position="1089"/>
        <end position="1105"/>
    </location>
</feature>
<reference evidence="2" key="1">
    <citation type="submission" date="2021-03" db="EMBL/GenBank/DDBJ databases">
        <title>Comparative genomics and phylogenomic investigation of the class Geoglossomycetes provide insights into ecological specialization and systematics.</title>
        <authorList>
            <person name="Melie T."/>
            <person name="Pirro S."/>
            <person name="Miller A.N."/>
            <person name="Quandt A."/>
        </authorList>
    </citation>
    <scope>NUCLEOTIDE SEQUENCE</scope>
    <source>
        <strain evidence="2">CAQ_001_2017</strain>
    </source>
</reference>
<feature type="compositionally biased region" description="Low complexity" evidence="1">
    <location>
        <begin position="475"/>
        <end position="490"/>
    </location>
</feature>
<feature type="region of interest" description="Disordered" evidence="1">
    <location>
        <begin position="1072"/>
        <end position="1126"/>
    </location>
</feature>
<organism evidence="2 3">
    <name type="scientific">Trichoglossum hirsutum</name>
    <dbReference type="NCBI Taxonomy" id="265104"/>
    <lineage>
        <taxon>Eukaryota</taxon>
        <taxon>Fungi</taxon>
        <taxon>Dikarya</taxon>
        <taxon>Ascomycota</taxon>
        <taxon>Pezizomycotina</taxon>
        <taxon>Geoglossomycetes</taxon>
        <taxon>Geoglossales</taxon>
        <taxon>Geoglossaceae</taxon>
        <taxon>Trichoglossum</taxon>
    </lineage>
</organism>
<sequence length="1126" mass="127954">MADKAWAKKLFDTWRQQQDPQGLLSQTRHCPPEFVLRRFCSGRARSIGVFESRPWQTGREDDILTVYDVEDKTIEDVHWSETFGTAGIYSKIIENFSKEAYTRDGRTFKVFDTLQSVDEQIFGGLADPLWQIYQNSGSGSITLSRHTINTLRKFLFLASSVQNKDDIQHLVLNDSRMTEAKNRRKAFMREKKLGHERELWLNNTSKILLSHHYDVASQPEISELDRDDYRANARERFVVFWRPAEKGDEFILTDNSFGCFEGGILGADAKLTIKMDVSEQARHVYTKDYMWHQLYVISPTLLIALCHGSLADKELTRQHRKRYGLGPSLLEKLPHVCPKNYYKDMTRDECRFLDNSWVLPPEFANGFSARVYDRKSAVAEDVERETLCYPILSLESDHVAKVNAVLLQSRSTPSPLESICVRPSAEHCLLRALAAFEKIDWAKNSTVPQRKGYATLRKQLKLRNCYRRDTETTNSATSFSSGQSRSSGSGVPITPPDENPFDRRSDPPSSPRSERVRQARPHPGARDPMPDQRPDPPASSDPNIGSRERAQPRGPIYRDHRRTVVPEQSAPEQEPPRPSRPVSYHETFPAVNLDMPAPSAEQPRSRGSSYYREQKRMAAMGQSDSSKEQSRSRGSSFYHVEIPQTPTGHSTTPLDQSWHTVASSSSFPDKNMTNGARPEPTQSRHRPRNTTSYREPDVTNAVQAEAMKLPSRSRPASMYHTTASAERPDPNREHSPNRSRSRDKQPTANAEKAEPKQERPKPRRMSSLRDKHPTIITEQPEPINEQPQRRGSTKRDKNTEIITEQPPSPGEQRYRRTSTYHDGRKTIIKEPPQSARKQSRRLSTHRDIPNKIVAEQPETAQEPHQHPKKSSSNDKPAKIVTDGPDVKREQSRPYGPPMSQDKHAKVFDDSEATVETPARSRPQRRMSYREARRPPTIEDESPPVLVEPLLPVGDDQQSHSSRVARALEYVKTQQAFQPLPVPSAAEAGAYGITGSAQATSNGDSRPAVTAETATMATSANTLQSPQRKERRYHMKPVPLESPPPFTSSVIVELGVDDDILAWEDEGFVEGLEEIDENSSPTWPPRKPTVRFEKTSPKPYRKEGPARKTSFADLGRVRFMNRRQRRP</sequence>
<feature type="compositionally biased region" description="Polar residues" evidence="1">
    <location>
        <begin position="644"/>
        <end position="674"/>
    </location>
</feature>
<feature type="region of interest" description="Disordered" evidence="1">
    <location>
        <begin position="994"/>
        <end position="1045"/>
    </location>
</feature>
<feature type="compositionally biased region" description="Basic and acidic residues" evidence="1">
    <location>
        <begin position="819"/>
        <end position="828"/>
    </location>
</feature>
<evidence type="ECO:0000313" key="3">
    <source>
        <dbReference type="Proteomes" id="UP000750711"/>
    </source>
</evidence>
<feature type="region of interest" description="Disordered" evidence="1">
    <location>
        <begin position="467"/>
        <end position="960"/>
    </location>
</feature>
<evidence type="ECO:0000256" key="1">
    <source>
        <dbReference type="SAM" id="MobiDB-lite"/>
    </source>
</evidence>
<dbReference type="EMBL" id="JAGHQM010000105">
    <property type="protein sequence ID" value="KAH0565341.1"/>
    <property type="molecule type" value="Genomic_DNA"/>
</dbReference>
<feature type="compositionally biased region" description="Low complexity" evidence="1">
    <location>
        <begin position="942"/>
        <end position="955"/>
    </location>
</feature>
<evidence type="ECO:0000313" key="2">
    <source>
        <dbReference type="EMBL" id="KAH0565341.1"/>
    </source>
</evidence>
<name>A0A9P8LGZ9_9PEZI</name>
<feature type="compositionally biased region" description="Polar residues" evidence="1">
    <location>
        <begin position="1011"/>
        <end position="1025"/>
    </location>
</feature>
<feature type="compositionally biased region" description="Basic and acidic residues" evidence="1">
    <location>
        <begin position="524"/>
        <end position="534"/>
    </location>
</feature>
<dbReference type="Proteomes" id="UP000750711">
    <property type="component" value="Unassembled WGS sequence"/>
</dbReference>
<gene>
    <name evidence="2" type="ORF">GP486_001259</name>
</gene>
<dbReference type="AlphaFoldDB" id="A0A9P8LGZ9"/>
<feature type="compositionally biased region" description="Basic and acidic residues" evidence="1">
    <location>
        <begin position="861"/>
        <end position="877"/>
    </location>
</feature>
<keyword evidence="3" id="KW-1185">Reference proteome</keyword>
<feature type="compositionally biased region" description="Basic and acidic residues" evidence="1">
    <location>
        <begin position="927"/>
        <end position="936"/>
    </location>
</feature>
<proteinExistence type="predicted"/>
<comment type="caution">
    <text evidence="2">The sequence shown here is derived from an EMBL/GenBank/DDBJ whole genome shotgun (WGS) entry which is preliminary data.</text>
</comment>
<feature type="compositionally biased region" description="Basic and acidic residues" evidence="1">
    <location>
        <begin position="726"/>
        <end position="760"/>
    </location>
</feature>
<protein>
    <submittedName>
        <fullName evidence="2">Uncharacterized protein</fullName>
    </submittedName>
</protein>